<accession>A0A059QA83</accession>
<dbReference type="PROSITE" id="PS51257">
    <property type="entry name" value="PROKAR_LIPOPROTEIN"/>
    <property type="match status" value="1"/>
</dbReference>
<keyword evidence="4 10" id="KW-0732">Signal</keyword>
<keyword evidence="5" id="KW-0653">Protein transport</keyword>
<evidence type="ECO:0000256" key="8">
    <source>
        <dbReference type="ARBA" id="ARBA00023237"/>
    </source>
</evidence>
<comment type="subcellular location">
    <subcellularLocation>
        <location evidence="1">Cell outer membrane</location>
        <topology evidence="1">Lipid-anchor</topology>
    </subcellularLocation>
</comment>
<dbReference type="GO" id="GO:0009306">
    <property type="term" value="P:protein secretion"/>
    <property type="evidence" value="ECO:0007669"/>
    <property type="project" value="InterPro"/>
</dbReference>
<dbReference type="EMBL" id="DAATWA010000008">
    <property type="protein sequence ID" value="HAF0354804.1"/>
    <property type="molecule type" value="Genomic_DNA"/>
</dbReference>
<evidence type="ECO:0000313" key="15">
    <source>
        <dbReference type="EMBL" id="HAF7488086.1"/>
    </source>
</evidence>
<dbReference type="Gene3D" id="3.30.300.30">
    <property type="match status" value="1"/>
</dbReference>
<comment type="similarity">
    <text evidence="2 10">Belongs to the YscJ lipoprotein family.</text>
</comment>
<dbReference type="PRINTS" id="PR01338">
    <property type="entry name" value="TYPE3OMKPROT"/>
</dbReference>
<evidence type="ECO:0000256" key="9">
    <source>
        <dbReference type="ARBA" id="ARBA00023288"/>
    </source>
</evidence>
<dbReference type="InterPro" id="IPR006182">
    <property type="entry name" value="FliF_N_dom"/>
</dbReference>
<dbReference type="PATRIC" id="fig|594.9.peg.199"/>
<feature type="transmembrane region" description="Helical" evidence="10">
    <location>
        <begin position="211"/>
        <end position="230"/>
    </location>
</feature>
<name>A0A059QA83_SALGL</name>
<evidence type="ECO:0000259" key="11">
    <source>
        <dbReference type="Pfam" id="PF01514"/>
    </source>
</evidence>
<dbReference type="InterPro" id="IPR043427">
    <property type="entry name" value="YscJ/FliF"/>
</dbReference>
<evidence type="ECO:0000256" key="2">
    <source>
        <dbReference type="ARBA" id="ARBA00009509"/>
    </source>
</evidence>
<dbReference type="NCBIfam" id="TIGR02544">
    <property type="entry name" value="III_secr_YscJ"/>
    <property type="match status" value="1"/>
</dbReference>
<evidence type="ECO:0000256" key="6">
    <source>
        <dbReference type="ARBA" id="ARBA00023136"/>
    </source>
</evidence>
<evidence type="ECO:0000313" key="13">
    <source>
        <dbReference type="EMBL" id="HAE8132497.1"/>
    </source>
</evidence>
<dbReference type="PANTHER" id="PTHR30046:SF3">
    <property type="entry name" value="SECRETION SYSTEM APPARATUS LIPOPROTEIN SSAJ"/>
    <property type="match status" value="1"/>
</dbReference>
<dbReference type="RefSeq" id="WP_000621238.1">
    <property type="nucleotide sequence ID" value="NZ_CP077760.1"/>
</dbReference>
<dbReference type="EMBL" id="DAATDI010000004">
    <property type="protein sequence ID" value="HAE8132497.1"/>
    <property type="molecule type" value="Genomic_DNA"/>
</dbReference>
<dbReference type="Pfam" id="PF01514">
    <property type="entry name" value="YscJ_FliF"/>
    <property type="match status" value="1"/>
</dbReference>
<evidence type="ECO:0000313" key="14">
    <source>
        <dbReference type="EMBL" id="HAF0354804.1"/>
    </source>
</evidence>
<keyword evidence="10" id="KW-0812">Transmembrane</keyword>
<keyword evidence="8 10" id="KW-0998">Cell outer membrane</keyword>
<evidence type="ECO:0000256" key="5">
    <source>
        <dbReference type="ARBA" id="ARBA00022927"/>
    </source>
</evidence>
<keyword evidence="6 10" id="KW-0472">Membrane</keyword>
<reference evidence="13" key="2">
    <citation type="journal article" date="2018" name="Genome Biol.">
        <title>SKESA: strategic k-mer extension for scrupulous assemblies.</title>
        <authorList>
            <person name="Souvorov A."/>
            <person name="Agarwala R."/>
            <person name="Lipman D.J."/>
        </authorList>
    </citation>
    <scope>NUCLEOTIDE SEQUENCE</scope>
    <source>
        <strain evidence="14">M86</strain>
        <strain evidence="13">NCTR-SF55</strain>
        <strain evidence="15">NCTR-SF57</strain>
    </source>
</reference>
<dbReference type="OMA" id="MSIATCW"/>
<organism evidence="12">
    <name type="scientific">Salmonella gallinarum</name>
    <dbReference type="NCBI Taxonomy" id="594"/>
    <lineage>
        <taxon>Bacteria</taxon>
        <taxon>Pseudomonadati</taxon>
        <taxon>Pseudomonadota</taxon>
        <taxon>Gammaproteobacteria</taxon>
        <taxon>Enterobacterales</taxon>
        <taxon>Enterobacteriaceae</taxon>
        <taxon>Salmonella</taxon>
    </lineage>
</organism>
<proteinExistence type="inferred from homology"/>
<dbReference type="InterPro" id="IPR045851">
    <property type="entry name" value="AMP-bd_C_sf"/>
</dbReference>
<protein>
    <recommendedName>
        <fullName evidence="10">Lipoprotein</fullName>
    </recommendedName>
</protein>
<evidence type="ECO:0000313" key="12">
    <source>
        <dbReference type="EMBL" id="AGW51814.1"/>
    </source>
</evidence>
<evidence type="ECO:0000256" key="3">
    <source>
        <dbReference type="ARBA" id="ARBA00022448"/>
    </source>
</evidence>
<evidence type="ECO:0000256" key="1">
    <source>
        <dbReference type="ARBA" id="ARBA00004459"/>
    </source>
</evidence>
<evidence type="ECO:0000256" key="4">
    <source>
        <dbReference type="ARBA" id="ARBA00022729"/>
    </source>
</evidence>
<dbReference type="Gene3D" id="3.30.70.1530">
    <property type="entry name" value="Hypothetical protein rpa1041"/>
    <property type="match status" value="1"/>
</dbReference>
<dbReference type="EMBL" id="DAAWEM010000003">
    <property type="protein sequence ID" value="HAF7488086.1"/>
    <property type="molecule type" value="Genomic_DNA"/>
</dbReference>
<dbReference type="PANTHER" id="PTHR30046">
    <property type="entry name" value="FLAGELLAR M-RING PROTEIN"/>
    <property type="match status" value="1"/>
</dbReference>
<dbReference type="InterPro" id="IPR003282">
    <property type="entry name" value="T3SS_SctJ"/>
</dbReference>
<keyword evidence="3" id="KW-0813">Transport</keyword>
<keyword evidence="9 10" id="KW-0449">Lipoprotein</keyword>
<feature type="domain" description="Flagellar M-ring N-terminal" evidence="11">
    <location>
        <begin position="21"/>
        <end position="186"/>
    </location>
</feature>
<reference evidence="13" key="3">
    <citation type="submission" date="2018-07" db="EMBL/GenBank/DDBJ databases">
        <authorList>
            <consortium name="NCBI Pathogen Detection Project"/>
        </authorList>
    </citation>
    <scope>NUCLEOTIDE SEQUENCE</scope>
    <source>
        <strain evidence="14">M86</strain>
        <strain evidence="13">NCTR-SF55</strain>
        <strain evidence="15">NCTR-SF57</strain>
    </source>
</reference>
<evidence type="ECO:0000256" key="7">
    <source>
        <dbReference type="ARBA" id="ARBA00023139"/>
    </source>
</evidence>
<sequence length="252" mass="28210">MIRRYLYTFLLVMTLAGCKDKDLLKGLDQEQANEVIAVLQMHNIEANKIDSGKLGYSITVAEPDFTAAVYWIKTYQLPPRPRVEIAQMFPADSLVSSPRAEKARLYSAIEQRLEQSLQTMEGVLSARVHISYDIDAGENGRPPKPVHLSALAVYERGSPLAHQISDIKRFLKNSFADVDYDNISVVLSERSDAQLQAPGTPVKRNSFATSWIVLIILLSVMSAGFGVWYYKNHYARNKKGITADDKAKSSNE</sequence>
<dbReference type="SMR" id="A0A059QA83"/>
<dbReference type="GO" id="GO:0009279">
    <property type="term" value="C:cell outer membrane"/>
    <property type="evidence" value="ECO:0007669"/>
    <property type="project" value="UniProtKB-SubCell"/>
</dbReference>
<keyword evidence="10" id="KW-1133">Transmembrane helix</keyword>
<keyword evidence="7 10" id="KW-0564">Palmitate</keyword>
<dbReference type="NCBIfam" id="NF011852">
    <property type="entry name" value="PRK15324.1"/>
    <property type="match status" value="1"/>
</dbReference>
<dbReference type="EMBL" id="KF192263">
    <property type="protein sequence ID" value="AGW51814.1"/>
    <property type="molecule type" value="Genomic_DNA"/>
</dbReference>
<evidence type="ECO:0000256" key="10">
    <source>
        <dbReference type="RuleBase" id="RU364102"/>
    </source>
</evidence>
<dbReference type="AlphaFoldDB" id="A0A059QA83"/>
<reference evidence="12" key="1">
    <citation type="submission" date="2013-06" db="EMBL/GenBank/DDBJ databases">
        <title>Characterization of a live vaccine strain (SR2-N6) against fowl typhoid and paratyphoid.</title>
        <authorList>
            <person name="Kwon H.J."/>
            <person name="Cho S.H."/>
            <person name="Kim T.E."/>
            <person name="Seong W.J."/>
            <person name="Huh W."/>
            <person name="Moon Y.S."/>
            <person name="Lee B.H."/>
            <person name="Kim S.J."/>
            <person name="Kim J.H."/>
        </authorList>
    </citation>
    <scope>NUCLEOTIDE SEQUENCE</scope>
    <source>
        <strain evidence="12">SR2-N6</strain>
    </source>
</reference>
<gene>
    <name evidence="12" type="primary">prgK</name>
    <name evidence="14" type="ORF">G9F40_001952</name>
    <name evidence="15" type="ORF">GNC91_001203</name>
    <name evidence="13" type="ORF">GND26_001536</name>
</gene>